<evidence type="ECO:0008006" key="5">
    <source>
        <dbReference type="Google" id="ProtNLM"/>
    </source>
</evidence>
<dbReference type="RefSeq" id="XP_051786081.1">
    <property type="nucleotide sequence ID" value="XM_051930121.1"/>
</dbReference>
<dbReference type="RefSeq" id="XP_028660518.1">
    <property type="nucleotide sequence ID" value="XM_028804685.2"/>
</dbReference>
<dbReference type="GO" id="GO:2000146">
    <property type="term" value="P:negative regulation of cell motility"/>
    <property type="evidence" value="ECO:0007669"/>
    <property type="project" value="TreeGrafter"/>
</dbReference>
<evidence type="ECO:0000313" key="3">
    <source>
        <dbReference type="Ensembl" id="ENSECRP00000009656.1"/>
    </source>
</evidence>
<evidence type="ECO:0000256" key="1">
    <source>
        <dbReference type="SAM" id="Coils"/>
    </source>
</evidence>
<reference evidence="3" key="2">
    <citation type="submission" date="2025-08" db="UniProtKB">
        <authorList>
            <consortium name="Ensembl"/>
        </authorList>
    </citation>
    <scope>IDENTIFICATION</scope>
</reference>
<dbReference type="CTD" id="202243"/>
<reference evidence="3" key="3">
    <citation type="submission" date="2025-09" db="UniProtKB">
        <authorList>
            <consortium name="Ensembl"/>
        </authorList>
    </citation>
    <scope>IDENTIFICATION</scope>
</reference>
<dbReference type="InterPro" id="IPR034608">
    <property type="entry name" value="CCDC125"/>
</dbReference>
<dbReference type="GO" id="GO:0005737">
    <property type="term" value="C:cytoplasm"/>
    <property type="evidence" value="ECO:0007669"/>
    <property type="project" value="TreeGrafter"/>
</dbReference>
<dbReference type="PANTHER" id="PTHR28616">
    <property type="entry name" value="COILED-COIL DOMAIN-CONTAINING PROTEIN 125"/>
    <property type="match status" value="1"/>
</dbReference>
<sequence>MEVQNGSKEEADDDMSGGDLGYGLGRKPGGIYEKVTKTPILPLSPSDKFDVSSPEILHSPKENGNISFEWTSYNALYSMFRKKLALDKNPGRWRLNSTDAIFELSNEELKQRLQEVAEEAENLRSELEVTQRQLEGKYEALKILQSRAVFDKATTHTKTLLQKSEEHNKVLEKEVNALQWEIAFNQVQFKNLEQTWKEKLDRVSCENEILNKNLEDKGNEARDLKKENEYLNQQRLELLAMLNVREQKIFQGTLPPNNNDIHDGSALELAVVGACRCNPSGADPCPCSRTAAASRKQVLQLKQEIEREKKMKDEAYVMADAFRIAFEQQLKRRTDQTLRLTEKETFLRKESLKVKKLKEEGSGLTKGHNKTMGQILSMTLLSTADCRKLEALEDPLEILRILVDMLNDKEEALAHQRKVSYMLARNAQELEMDIKQLRSVHLPGGCGSLLHIPILQQKQESPSKEANTQYFPYLSSDCIKCGPPSNFEESDIAIPEKEKKDIISTISSNANTDSSLQTLIKEAINAEPEELLRSNSS</sequence>
<accession>A0A8C4S0L2</accession>
<evidence type="ECO:0000256" key="2">
    <source>
        <dbReference type="SAM" id="MobiDB-lite"/>
    </source>
</evidence>
<dbReference type="Proteomes" id="UP000694620">
    <property type="component" value="Chromosome 7"/>
</dbReference>
<dbReference type="AlphaFoldDB" id="A0A8C4S0L2"/>
<evidence type="ECO:0000313" key="4">
    <source>
        <dbReference type="Proteomes" id="UP000694620"/>
    </source>
</evidence>
<protein>
    <recommendedName>
        <fullName evidence="5">Coiled-coil domain-containing protein 125</fullName>
    </recommendedName>
</protein>
<feature type="coiled-coil region" evidence="1">
    <location>
        <begin position="106"/>
        <end position="234"/>
    </location>
</feature>
<dbReference type="OrthoDB" id="9939852at2759"/>
<dbReference type="GeneTree" id="ENSGT00940000166823"/>
<dbReference type="GeneID" id="114654258"/>
<keyword evidence="1" id="KW-0175">Coiled coil</keyword>
<name>A0A8C4S0L2_ERPCA</name>
<dbReference type="GO" id="GO:0035024">
    <property type="term" value="P:negative regulation of Rho protein signal transduction"/>
    <property type="evidence" value="ECO:0007669"/>
    <property type="project" value="TreeGrafter"/>
</dbReference>
<proteinExistence type="predicted"/>
<reference evidence="3" key="1">
    <citation type="submission" date="2021-06" db="EMBL/GenBank/DDBJ databases">
        <authorList>
            <consortium name="Wellcome Sanger Institute Data Sharing"/>
        </authorList>
    </citation>
    <scope>NUCLEOTIDE SEQUENCE [LARGE SCALE GENOMIC DNA]</scope>
</reference>
<keyword evidence="4" id="KW-1185">Reference proteome</keyword>
<dbReference type="PANTHER" id="PTHR28616:SF1">
    <property type="entry name" value="COILED-COIL DOMAIN-CONTAINING PROTEIN 125"/>
    <property type="match status" value="1"/>
</dbReference>
<dbReference type="Ensembl" id="ENSECRT00000009819.1">
    <property type="protein sequence ID" value="ENSECRP00000009656.1"/>
    <property type="gene ID" value="ENSECRG00000006472.1"/>
</dbReference>
<gene>
    <name evidence="3" type="primary">ccdc125</name>
</gene>
<feature type="region of interest" description="Disordered" evidence="2">
    <location>
        <begin position="1"/>
        <end position="24"/>
    </location>
</feature>
<organism evidence="3 4">
    <name type="scientific">Erpetoichthys calabaricus</name>
    <name type="common">Rope fish</name>
    <name type="synonym">Calamoichthys calabaricus</name>
    <dbReference type="NCBI Taxonomy" id="27687"/>
    <lineage>
        <taxon>Eukaryota</taxon>
        <taxon>Metazoa</taxon>
        <taxon>Chordata</taxon>
        <taxon>Craniata</taxon>
        <taxon>Vertebrata</taxon>
        <taxon>Euteleostomi</taxon>
        <taxon>Actinopterygii</taxon>
        <taxon>Polypteriformes</taxon>
        <taxon>Polypteridae</taxon>
        <taxon>Erpetoichthys</taxon>
    </lineage>
</organism>